<name>A0A0N4WGI3_HAEPC</name>
<organism evidence="3">
    <name type="scientific">Haemonchus placei</name>
    <name type="common">Barber's pole worm</name>
    <dbReference type="NCBI Taxonomy" id="6290"/>
    <lineage>
        <taxon>Eukaryota</taxon>
        <taxon>Metazoa</taxon>
        <taxon>Ecdysozoa</taxon>
        <taxon>Nematoda</taxon>
        <taxon>Chromadorea</taxon>
        <taxon>Rhabditida</taxon>
        <taxon>Rhabditina</taxon>
        <taxon>Rhabditomorpha</taxon>
        <taxon>Strongyloidea</taxon>
        <taxon>Trichostrongylidae</taxon>
        <taxon>Haemonchus</taxon>
    </lineage>
</organism>
<keyword evidence="2" id="KW-1185">Reference proteome</keyword>
<dbReference type="AlphaFoldDB" id="A0A0N4WGI3"/>
<accession>A0A0N4WGI3</accession>
<gene>
    <name evidence="1" type="ORF">HPLM_LOCUS9911</name>
</gene>
<dbReference type="WBParaSite" id="HPLM_0000991901-mRNA-1">
    <property type="protein sequence ID" value="HPLM_0000991901-mRNA-1"/>
    <property type="gene ID" value="HPLM_0000991901"/>
</dbReference>
<reference evidence="1 2" key="2">
    <citation type="submission" date="2018-11" db="EMBL/GenBank/DDBJ databases">
        <authorList>
            <consortium name="Pathogen Informatics"/>
        </authorList>
    </citation>
    <scope>NUCLEOTIDE SEQUENCE [LARGE SCALE GENOMIC DNA]</scope>
    <source>
        <strain evidence="1 2">MHpl1</strain>
    </source>
</reference>
<reference evidence="3" key="1">
    <citation type="submission" date="2017-02" db="UniProtKB">
        <authorList>
            <consortium name="WormBaseParasite"/>
        </authorList>
    </citation>
    <scope>IDENTIFICATION</scope>
</reference>
<protein>
    <submittedName>
        <fullName evidence="3">Tektin</fullName>
    </submittedName>
</protein>
<evidence type="ECO:0000313" key="2">
    <source>
        <dbReference type="Proteomes" id="UP000268014"/>
    </source>
</evidence>
<proteinExistence type="predicted"/>
<dbReference type="OrthoDB" id="10266736at2759"/>
<evidence type="ECO:0000313" key="3">
    <source>
        <dbReference type="WBParaSite" id="HPLM_0000991901-mRNA-1"/>
    </source>
</evidence>
<dbReference type="Proteomes" id="UP000268014">
    <property type="component" value="Unassembled WGS sequence"/>
</dbReference>
<sequence>MSSVEAIEHKGITVRRNVEIVDLIEVVRQQQSAQQLYRLRSDLDMVSNDNKKLANSLDKRFPAERFTSSYLM</sequence>
<dbReference type="EMBL" id="UZAF01017170">
    <property type="protein sequence ID" value="VDO38705.1"/>
    <property type="molecule type" value="Genomic_DNA"/>
</dbReference>
<evidence type="ECO:0000313" key="1">
    <source>
        <dbReference type="EMBL" id="VDO38705.1"/>
    </source>
</evidence>